<dbReference type="RefSeq" id="WP_048470464.1">
    <property type="nucleotide sequence ID" value="NZ_JYNL01000023.1"/>
</dbReference>
<feature type="transmembrane region" description="Helical" evidence="8">
    <location>
        <begin position="253"/>
        <end position="272"/>
    </location>
</feature>
<evidence type="ECO:0000256" key="3">
    <source>
        <dbReference type="ARBA" id="ARBA00022475"/>
    </source>
</evidence>
<dbReference type="STRING" id="37916.MCHLDSM_02876"/>
<evidence type="ECO:0000313" key="11">
    <source>
        <dbReference type="Proteomes" id="UP000036513"/>
    </source>
</evidence>
<feature type="domain" description="NADH:quinone oxidoreductase/Mrp antiporter transmembrane" evidence="9">
    <location>
        <begin position="142"/>
        <end position="430"/>
    </location>
</feature>
<dbReference type="GO" id="GO:0005886">
    <property type="term" value="C:plasma membrane"/>
    <property type="evidence" value="ECO:0007669"/>
    <property type="project" value="UniProtKB-SubCell"/>
</dbReference>
<accession>A0A0J6W536</accession>
<dbReference type="Proteomes" id="UP000036513">
    <property type="component" value="Unassembled WGS sequence"/>
</dbReference>
<dbReference type="PATRIC" id="fig|37916.4.peg.2800"/>
<comment type="similarity">
    <text evidence="2">Belongs to the CPA3 antiporters (TC 2.A.63) subunit D family.</text>
</comment>
<comment type="caution">
    <text evidence="10">The sequence shown here is derived from an EMBL/GenBank/DDBJ whole genome shotgun (WGS) entry which is preliminary data.</text>
</comment>
<protein>
    <submittedName>
        <fullName evidence="10">Na(+)/H(+) antiporter subunit D</fullName>
    </submittedName>
</protein>
<keyword evidence="6 8" id="KW-0472">Membrane</keyword>
<evidence type="ECO:0000256" key="4">
    <source>
        <dbReference type="ARBA" id="ARBA00022692"/>
    </source>
</evidence>
<reference evidence="10 11" key="1">
    <citation type="journal article" date="2015" name="Genome Biol. Evol.">
        <title>Characterization of Three Mycobacterium spp. with Potential Use in Bioremediation by Genome Sequencing and Comparative Genomics.</title>
        <authorList>
            <person name="Das S."/>
            <person name="Pettersson B.M."/>
            <person name="Behra P.R."/>
            <person name="Ramesh M."/>
            <person name="Dasgupta S."/>
            <person name="Bhattacharya A."/>
            <person name="Kirsebom L.A."/>
        </authorList>
    </citation>
    <scope>NUCLEOTIDE SEQUENCE [LARGE SCALE GENOMIC DNA]</scope>
    <source>
        <strain evidence="10 11">DSM 43826</strain>
    </source>
</reference>
<dbReference type="PANTHER" id="PTHR42703:SF1">
    <property type="entry name" value="NA(+)_H(+) ANTIPORTER SUBUNIT D1"/>
    <property type="match status" value="1"/>
</dbReference>
<evidence type="ECO:0000256" key="6">
    <source>
        <dbReference type="ARBA" id="ARBA00023136"/>
    </source>
</evidence>
<dbReference type="EMBL" id="JYNL01000023">
    <property type="protein sequence ID" value="KMO76727.1"/>
    <property type="molecule type" value="Genomic_DNA"/>
</dbReference>
<dbReference type="Pfam" id="PF00361">
    <property type="entry name" value="Proton_antipo_M"/>
    <property type="match status" value="1"/>
</dbReference>
<dbReference type="AlphaFoldDB" id="A0A0J6W536"/>
<feature type="transmembrane region" description="Helical" evidence="8">
    <location>
        <begin position="89"/>
        <end position="110"/>
    </location>
</feature>
<evidence type="ECO:0000313" key="10">
    <source>
        <dbReference type="EMBL" id="KMO76727.1"/>
    </source>
</evidence>
<proteinExistence type="inferred from homology"/>
<dbReference type="GO" id="GO:0008137">
    <property type="term" value="F:NADH dehydrogenase (ubiquinone) activity"/>
    <property type="evidence" value="ECO:0007669"/>
    <property type="project" value="InterPro"/>
</dbReference>
<dbReference type="InterPro" id="IPR003918">
    <property type="entry name" value="NADH_UbQ_OxRdtase"/>
</dbReference>
<evidence type="ECO:0000256" key="7">
    <source>
        <dbReference type="RuleBase" id="RU000320"/>
    </source>
</evidence>
<keyword evidence="4 7" id="KW-0812">Transmembrane</keyword>
<feature type="transmembrane region" description="Helical" evidence="8">
    <location>
        <begin position="38"/>
        <end position="57"/>
    </location>
</feature>
<feature type="transmembrane region" description="Helical" evidence="8">
    <location>
        <begin position="122"/>
        <end position="142"/>
    </location>
</feature>
<evidence type="ECO:0000256" key="2">
    <source>
        <dbReference type="ARBA" id="ARBA00005346"/>
    </source>
</evidence>
<keyword evidence="3" id="KW-1003">Cell membrane</keyword>
<dbReference type="InterPro" id="IPR001750">
    <property type="entry name" value="ND/Mrp_TM"/>
</dbReference>
<dbReference type="PANTHER" id="PTHR42703">
    <property type="entry name" value="NADH DEHYDROGENASE"/>
    <property type="match status" value="1"/>
</dbReference>
<feature type="transmembrane region" description="Helical" evidence="8">
    <location>
        <begin position="339"/>
        <end position="360"/>
    </location>
</feature>
<dbReference type="GO" id="GO:0042773">
    <property type="term" value="P:ATP synthesis coupled electron transport"/>
    <property type="evidence" value="ECO:0007669"/>
    <property type="project" value="InterPro"/>
</dbReference>
<feature type="transmembrane region" description="Helical" evidence="8">
    <location>
        <begin position="491"/>
        <end position="514"/>
    </location>
</feature>
<comment type="subcellular location">
    <subcellularLocation>
        <location evidence="1">Cell membrane</location>
        <topology evidence="1">Multi-pass membrane protein</topology>
    </subcellularLocation>
    <subcellularLocation>
        <location evidence="7">Membrane</location>
        <topology evidence="7">Multi-pass membrane protein</topology>
    </subcellularLocation>
</comment>
<gene>
    <name evidence="10" type="primary">mrpD</name>
    <name evidence="10" type="ORF">MCHLDSM_02876</name>
</gene>
<evidence type="ECO:0000259" key="9">
    <source>
        <dbReference type="Pfam" id="PF00361"/>
    </source>
</evidence>
<feature type="transmembrane region" description="Helical" evidence="8">
    <location>
        <begin position="312"/>
        <end position="333"/>
    </location>
</feature>
<sequence length="539" mass="56256">MIGGHLAAVLTPLPVLVPMLAAAVTLLAGRKPRLQRGIAVLALSVVLVVSAMLVYLADRDGTIALQVGGWGPTEPGMGPLGITLVVDRLSALMLVVSSIVLLAVVFYAIGQGIRDGDGRQPVSIFLPTYLVLSAGVFMAFLAGDLFNLFVGFEVLLNASFVLLTIGASRERVRAGISYVMVSMVSSLVFLFGIALVYATTGTLNMAELSVRLDGVSEGTRTALFAVLLVAFGIKAAVFPLSTWLPDSYPTAPAPVTAVFAGLLTKVGVYAIIRAHSLLFPGGALDNVLLVAGLATMLMGILGAIAQSDIKRLLSFTLVSHIGYMVFGIALSTQLGMSGAIYYVAHHILVQTTLFLVVGLIERQAGASTLERLGGLAAASPVLAFVFVVPALNLGGIPPFSGFIGKVALLEAGSESGSVLAWMLVAGSVITSLLTLYVIARVWTKAFWRSRKDAPEGHLSGGAPTVLLDDPEDSVDIEFVDRDDVGRMPIGMLIPTGALIAVGLTLTVAAGPIFAYSDRAAAEVLDRGQYITAVLGEVPR</sequence>
<keyword evidence="5 8" id="KW-1133">Transmembrane helix</keyword>
<dbReference type="InterPro" id="IPR050586">
    <property type="entry name" value="CPA3_Na-H_Antiporter_D"/>
</dbReference>
<evidence type="ECO:0000256" key="1">
    <source>
        <dbReference type="ARBA" id="ARBA00004651"/>
    </source>
</evidence>
<feature type="transmembrane region" description="Helical" evidence="8">
    <location>
        <begin position="418"/>
        <end position="442"/>
    </location>
</feature>
<evidence type="ECO:0000256" key="5">
    <source>
        <dbReference type="ARBA" id="ARBA00022989"/>
    </source>
</evidence>
<feature type="transmembrane region" description="Helical" evidence="8">
    <location>
        <begin position="220"/>
        <end position="241"/>
    </location>
</feature>
<dbReference type="NCBIfam" id="NF009308">
    <property type="entry name" value="PRK12665.1"/>
    <property type="match status" value="1"/>
</dbReference>
<feature type="transmembrane region" description="Helical" evidence="8">
    <location>
        <begin position="6"/>
        <end position="26"/>
    </location>
</feature>
<feature type="transmembrane region" description="Helical" evidence="8">
    <location>
        <begin position="287"/>
        <end position="305"/>
    </location>
</feature>
<name>A0A0J6W536_9MYCO</name>
<dbReference type="PRINTS" id="PR01437">
    <property type="entry name" value="NUOXDRDTASE4"/>
</dbReference>
<keyword evidence="11" id="KW-1185">Reference proteome</keyword>
<feature type="transmembrane region" description="Helical" evidence="8">
    <location>
        <begin position="148"/>
        <end position="166"/>
    </location>
</feature>
<organism evidence="10 11">
    <name type="scientific">Mycolicibacterium chlorophenolicum</name>
    <dbReference type="NCBI Taxonomy" id="37916"/>
    <lineage>
        <taxon>Bacteria</taxon>
        <taxon>Bacillati</taxon>
        <taxon>Actinomycetota</taxon>
        <taxon>Actinomycetes</taxon>
        <taxon>Mycobacteriales</taxon>
        <taxon>Mycobacteriaceae</taxon>
        <taxon>Mycolicibacterium</taxon>
    </lineage>
</organism>
<evidence type="ECO:0000256" key="8">
    <source>
        <dbReference type="SAM" id="Phobius"/>
    </source>
</evidence>
<feature type="transmembrane region" description="Helical" evidence="8">
    <location>
        <begin position="178"/>
        <end position="200"/>
    </location>
</feature>